<protein>
    <submittedName>
        <fullName evidence="2">Uncharacterized protein</fullName>
    </submittedName>
</protein>
<organism evidence="2 3">
    <name type="scientific">Batillaria attramentaria</name>
    <dbReference type="NCBI Taxonomy" id="370345"/>
    <lineage>
        <taxon>Eukaryota</taxon>
        <taxon>Metazoa</taxon>
        <taxon>Spiralia</taxon>
        <taxon>Lophotrochozoa</taxon>
        <taxon>Mollusca</taxon>
        <taxon>Gastropoda</taxon>
        <taxon>Caenogastropoda</taxon>
        <taxon>Sorbeoconcha</taxon>
        <taxon>Cerithioidea</taxon>
        <taxon>Batillariidae</taxon>
        <taxon>Batillaria</taxon>
    </lineage>
</organism>
<sequence length="107" mass="11607">MLTPQIVRAPPCLYHLLYGLILAPLCGACHLLANTILSVSPKRADVLVLSDGEQIVYCEDKHVANPAENAFRDGDLTFSGLVDSGHTWDEEGPEVGSGVDGDEWFRV</sequence>
<keyword evidence="1" id="KW-0812">Transmembrane</keyword>
<evidence type="ECO:0000313" key="2">
    <source>
        <dbReference type="EMBL" id="KAK7480588.1"/>
    </source>
</evidence>
<evidence type="ECO:0000313" key="3">
    <source>
        <dbReference type="Proteomes" id="UP001519460"/>
    </source>
</evidence>
<keyword evidence="3" id="KW-1185">Reference proteome</keyword>
<proteinExistence type="predicted"/>
<reference evidence="2 3" key="1">
    <citation type="journal article" date="2023" name="Sci. Data">
        <title>Genome assembly of the Korean intertidal mud-creeper Batillaria attramentaria.</title>
        <authorList>
            <person name="Patra A.K."/>
            <person name="Ho P.T."/>
            <person name="Jun S."/>
            <person name="Lee S.J."/>
            <person name="Kim Y."/>
            <person name="Won Y.J."/>
        </authorList>
    </citation>
    <scope>NUCLEOTIDE SEQUENCE [LARGE SCALE GENOMIC DNA]</scope>
    <source>
        <strain evidence="2">Wonlab-2016</strain>
    </source>
</reference>
<dbReference type="Proteomes" id="UP001519460">
    <property type="component" value="Unassembled WGS sequence"/>
</dbReference>
<keyword evidence="1" id="KW-1133">Transmembrane helix</keyword>
<keyword evidence="1" id="KW-0472">Membrane</keyword>
<evidence type="ECO:0000256" key="1">
    <source>
        <dbReference type="SAM" id="Phobius"/>
    </source>
</evidence>
<feature type="transmembrane region" description="Helical" evidence="1">
    <location>
        <begin position="12"/>
        <end position="33"/>
    </location>
</feature>
<accession>A0ABD0K092</accession>
<gene>
    <name evidence="2" type="ORF">BaRGS_00028164</name>
</gene>
<dbReference type="AlphaFoldDB" id="A0ABD0K092"/>
<name>A0ABD0K092_9CAEN</name>
<dbReference type="EMBL" id="JACVVK020000278">
    <property type="protein sequence ID" value="KAK7480588.1"/>
    <property type="molecule type" value="Genomic_DNA"/>
</dbReference>
<comment type="caution">
    <text evidence="2">The sequence shown here is derived from an EMBL/GenBank/DDBJ whole genome shotgun (WGS) entry which is preliminary data.</text>
</comment>